<dbReference type="Gene3D" id="1.10.287.950">
    <property type="entry name" value="Methyl-accepting chemotaxis protein"/>
    <property type="match status" value="1"/>
</dbReference>
<evidence type="ECO:0000256" key="2">
    <source>
        <dbReference type="ARBA" id="ARBA00022481"/>
    </source>
</evidence>
<keyword evidence="6" id="KW-0812">Transmembrane</keyword>
<sequence>MDFLNNISVSKRLWISSAAALLALTVTAVGTQQLSRSALTSTLATVEARDQQIALALRWKAFTDAGVQGVVAKAISSETLVSDTFTPRVKNAIAEVNKLQARIAETAATPAEKQAIEKVAQARQAVLDVIRKVEESRQGGENSALLALTEQELVPATARYLGGIDEYVVLQERLRDEAKAAAMAHTDRVELLSWLAIAGMLMTSLAGVAWMVHSITRPLKDAVEAAEAIAGGDLTHRLQTRRRDELGQLITAIARMAEQLHDIVIEVRRGVTSVTMASAEIATGNHDLSARTERMASSLQQTASSMEELTATVTQSAENAREVNQLAADAAASAGRGGAVVEQVVSSMVRISEGSRRIADIIGTIDGIAFQTNILALNAAVEAARAGEHGRGFAVVAGEVRALAQRSAEAAKEIKGLIGASVETVGTGSALVEQTGHAMKEIVASIQRVSDLIGFIAAAASEQRDGIGQVNSAVGHLDQTTQQNAALVEQSAAAAQSLQQQAQRLAQVVSVFNLADGDDVAAAPSLPRAPSVAPPAQDARDIARHTLARVRAQATAPKPEPVAPAPAKAAVADTGHEEWTSF</sequence>
<feature type="domain" description="HAMP" evidence="8">
    <location>
        <begin position="213"/>
        <end position="265"/>
    </location>
</feature>
<comment type="caution">
    <text evidence="9">The sequence shown here is derived from an EMBL/GenBank/DDBJ whole genome shotgun (WGS) entry which is preliminary data.</text>
</comment>
<dbReference type="GO" id="GO:0004888">
    <property type="term" value="F:transmembrane signaling receptor activity"/>
    <property type="evidence" value="ECO:0007669"/>
    <property type="project" value="InterPro"/>
</dbReference>
<accession>A0A848FHR2</accession>
<dbReference type="InterPro" id="IPR004089">
    <property type="entry name" value="MCPsignal_dom"/>
</dbReference>
<evidence type="ECO:0000256" key="4">
    <source>
        <dbReference type="PROSITE-ProRule" id="PRU00284"/>
    </source>
</evidence>
<dbReference type="CDD" id="cd06225">
    <property type="entry name" value="HAMP"/>
    <property type="match status" value="1"/>
</dbReference>
<protein>
    <submittedName>
        <fullName evidence="9">HAMP domain-containing protein</fullName>
    </submittedName>
</protein>
<dbReference type="SMART" id="SM00283">
    <property type="entry name" value="MA"/>
    <property type="match status" value="1"/>
</dbReference>
<feature type="transmembrane region" description="Helical" evidence="6">
    <location>
        <begin position="191"/>
        <end position="212"/>
    </location>
</feature>
<dbReference type="InterPro" id="IPR003660">
    <property type="entry name" value="HAMP_dom"/>
</dbReference>
<name>A0A848FHR2_9BURK</name>
<dbReference type="PROSITE" id="PS50111">
    <property type="entry name" value="CHEMOTAXIS_TRANSDUC_2"/>
    <property type="match status" value="1"/>
</dbReference>
<keyword evidence="4" id="KW-0807">Transducer</keyword>
<dbReference type="InterPro" id="IPR004090">
    <property type="entry name" value="Chemotax_Me-accpt_rcpt"/>
</dbReference>
<dbReference type="InterPro" id="IPR047347">
    <property type="entry name" value="YvaQ-like_sensor"/>
</dbReference>
<comment type="subcellular location">
    <subcellularLocation>
        <location evidence="1">Membrane</location>
    </subcellularLocation>
</comment>
<evidence type="ECO:0000256" key="5">
    <source>
        <dbReference type="SAM" id="MobiDB-lite"/>
    </source>
</evidence>
<dbReference type="PROSITE" id="PS50885">
    <property type="entry name" value="HAMP"/>
    <property type="match status" value="1"/>
</dbReference>
<evidence type="ECO:0000256" key="6">
    <source>
        <dbReference type="SAM" id="Phobius"/>
    </source>
</evidence>
<dbReference type="SMART" id="SM00304">
    <property type="entry name" value="HAMP"/>
    <property type="match status" value="1"/>
</dbReference>
<keyword evidence="2" id="KW-0488">Methylation</keyword>
<gene>
    <name evidence="9" type="ORF">HHL10_28180</name>
</gene>
<dbReference type="FunFam" id="1.10.287.950:FF:000001">
    <property type="entry name" value="Methyl-accepting chemotaxis sensory transducer"/>
    <property type="match status" value="1"/>
</dbReference>
<dbReference type="Proteomes" id="UP000574067">
    <property type="component" value="Unassembled WGS sequence"/>
</dbReference>
<evidence type="ECO:0000259" key="7">
    <source>
        <dbReference type="PROSITE" id="PS50111"/>
    </source>
</evidence>
<dbReference type="PANTHER" id="PTHR43531">
    <property type="entry name" value="PROTEIN ICFG"/>
    <property type="match status" value="1"/>
</dbReference>
<evidence type="ECO:0000256" key="1">
    <source>
        <dbReference type="ARBA" id="ARBA00004370"/>
    </source>
</evidence>
<dbReference type="CDD" id="cd19411">
    <property type="entry name" value="MCP2201-like_sensor"/>
    <property type="match status" value="1"/>
</dbReference>
<evidence type="ECO:0000313" key="9">
    <source>
        <dbReference type="EMBL" id="NML18854.1"/>
    </source>
</evidence>
<dbReference type="Pfam" id="PF00015">
    <property type="entry name" value="MCPsignal"/>
    <property type="match status" value="1"/>
</dbReference>
<proteinExistence type="inferred from homology"/>
<keyword evidence="6" id="KW-0472">Membrane</keyword>
<dbReference type="PRINTS" id="PR00260">
    <property type="entry name" value="CHEMTRNSDUCR"/>
</dbReference>
<dbReference type="GO" id="GO:0007165">
    <property type="term" value="P:signal transduction"/>
    <property type="evidence" value="ECO:0007669"/>
    <property type="project" value="UniProtKB-KW"/>
</dbReference>
<keyword evidence="10" id="KW-1185">Reference proteome</keyword>
<evidence type="ECO:0000259" key="8">
    <source>
        <dbReference type="PROSITE" id="PS50885"/>
    </source>
</evidence>
<evidence type="ECO:0000313" key="10">
    <source>
        <dbReference type="Proteomes" id="UP000574067"/>
    </source>
</evidence>
<dbReference type="SUPFAM" id="SSF58104">
    <property type="entry name" value="Methyl-accepting chemotaxis protein (MCP) signaling domain"/>
    <property type="match status" value="1"/>
</dbReference>
<dbReference type="PANTHER" id="PTHR43531:SF14">
    <property type="entry name" value="METHYL-ACCEPTING CHEMOTAXIS PROTEIN I-RELATED"/>
    <property type="match status" value="1"/>
</dbReference>
<evidence type="ECO:0000256" key="3">
    <source>
        <dbReference type="ARBA" id="ARBA00029447"/>
    </source>
</evidence>
<keyword evidence="6" id="KW-1133">Transmembrane helix</keyword>
<dbReference type="CDD" id="cd11386">
    <property type="entry name" value="MCP_signal"/>
    <property type="match status" value="1"/>
</dbReference>
<reference evidence="9 10" key="1">
    <citation type="submission" date="2020-04" db="EMBL/GenBank/DDBJ databases">
        <title>Azohydromonas sp. isolated from soil.</title>
        <authorList>
            <person name="Dahal R.H."/>
        </authorList>
    </citation>
    <scope>NUCLEOTIDE SEQUENCE [LARGE SCALE GENOMIC DNA]</scope>
    <source>
        <strain evidence="9 10">G-1-1-14</strain>
    </source>
</reference>
<dbReference type="Pfam" id="PF00672">
    <property type="entry name" value="HAMP"/>
    <property type="match status" value="1"/>
</dbReference>
<dbReference type="GO" id="GO:0006935">
    <property type="term" value="P:chemotaxis"/>
    <property type="evidence" value="ECO:0007669"/>
    <property type="project" value="InterPro"/>
</dbReference>
<dbReference type="AlphaFoldDB" id="A0A848FHR2"/>
<dbReference type="InterPro" id="IPR051310">
    <property type="entry name" value="MCP_chemotaxis"/>
</dbReference>
<dbReference type="GO" id="GO:0005886">
    <property type="term" value="C:plasma membrane"/>
    <property type="evidence" value="ECO:0007669"/>
    <property type="project" value="TreeGrafter"/>
</dbReference>
<organism evidence="9 10">
    <name type="scientific">Azohydromonas caseinilytica</name>
    <dbReference type="NCBI Taxonomy" id="2728836"/>
    <lineage>
        <taxon>Bacteria</taxon>
        <taxon>Pseudomonadati</taxon>
        <taxon>Pseudomonadota</taxon>
        <taxon>Betaproteobacteria</taxon>
        <taxon>Burkholderiales</taxon>
        <taxon>Sphaerotilaceae</taxon>
        <taxon>Azohydromonas</taxon>
    </lineage>
</organism>
<dbReference type="EMBL" id="JABBFW010000043">
    <property type="protein sequence ID" value="NML18854.1"/>
    <property type="molecule type" value="Genomic_DNA"/>
</dbReference>
<comment type="similarity">
    <text evidence="3">Belongs to the methyl-accepting chemotaxis (MCP) protein family.</text>
</comment>
<feature type="domain" description="Methyl-accepting transducer" evidence="7">
    <location>
        <begin position="270"/>
        <end position="499"/>
    </location>
</feature>
<feature type="region of interest" description="Disordered" evidence="5">
    <location>
        <begin position="551"/>
        <end position="582"/>
    </location>
</feature>